<protein>
    <submittedName>
        <fullName evidence="5">Alpha-glycosidase</fullName>
    </submittedName>
</protein>
<dbReference type="Proteomes" id="UP001596170">
    <property type="component" value="Unassembled WGS sequence"/>
</dbReference>
<evidence type="ECO:0000256" key="2">
    <source>
        <dbReference type="ARBA" id="ARBA00022801"/>
    </source>
</evidence>
<dbReference type="SUPFAM" id="SSF51445">
    <property type="entry name" value="(Trans)glycosidases"/>
    <property type="match status" value="1"/>
</dbReference>
<dbReference type="InterPro" id="IPR013780">
    <property type="entry name" value="Glyco_hydro_b"/>
</dbReference>
<keyword evidence="6" id="KW-1185">Reference proteome</keyword>
<dbReference type="InterPro" id="IPR045857">
    <property type="entry name" value="O16G_dom_2"/>
</dbReference>
<dbReference type="PANTHER" id="PTHR10357">
    <property type="entry name" value="ALPHA-AMYLASE FAMILY MEMBER"/>
    <property type="match status" value="1"/>
</dbReference>
<dbReference type="Gene3D" id="2.60.40.10">
    <property type="entry name" value="Immunoglobulins"/>
    <property type="match status" value="1"/>
</dbReference>
<feature type="domain" description="Glycosyl hydrolase family 13 catalytic" evidence="4">
    <location>
        <begin position="138"/>
        <end position="496"/>
    </location>
</feature>
<gene>
    <name evidence="5" type="ORF">ACFPYN_10130</name>
</gene>
<dbReference type="Pfam" id="PF02903">
    <property type="entry name" value="Alpha-amylase_N"/>
    <property type="match status" value="1"/>
</dbReference>
<keyword evidence="2" id="KW-0378">Hydrolase</keyword>
<dbReference type="InterPro" id="IPR004185">
    <property type="entry name" value="Glyco_hydro_13_lg-like_dom"/>
</dbReference>
<dbReference type="SMART" id="SM00642">
    <property type="entry name" value="Aamy"/>
    <property type="match status" value="1"/>
</dbReference>
<evidence type="ECO:0000259" key="4">
    <source>
        <dbReference type="SMART" id="SM00642"/>
    </source>
</evidence>
<reference evidence="6" key="1">
    <citation type="journal article" date="2019" name="Int. J. Syst. Evol. Microbiol.">
        <title>The Global Catalogue of Microorganisms (GCM) 10K type strain sequencing project: providing services to taxonomists for standard genome sequencing and annotation.</title>
        <authorList>
            <consortium name="The Broad Institute Genomics Platform"/>
            <consortium name="The Broad Institute Genome Sequencing Center for Infectious Disease"/>
            <person name="Wu L."/>
            <person name="Ma J."/>
        </authorList>
    </citation>
    <scope>NUCLEOTIDE SEQUENCE [LARGE SCALE GENOMIC DNA]</scope>
    <source>
        <strain evidence="6">CCUG 54527</strain>
    </source>
</reference>
<comment type="similarity">
    <text evidence="1">Belongs to the glycosyl hydrolase 13 family.</text>
</comment>
<dbReference type="RefSeq" id="WP_377733944.1">
    <property type="nucleotide sequence ID" value="NZ_JBHSRI010000018.1"/>
</dbReference>
<accession>A0ABW1L986</accession>
<dbReference type="InterPro" id="IPR032091">
    <property type="entry name" value="Malt_amylase-like_C"/>
</dbReference>
<organism evidence="5 6">
    <name type="scientific">Paenisporosarcina macmurdoensis</name>
    <dbReference type="NCBI Taxonomy" id="212659"/>
    <lineage>
        <taxon>Bacteria</taxon>
        <taxon>Bacillati</taxon>
        <taxon>Bacillota</taxon>
        <taxon>Bacilli</taxon>
        <taxon>Bacillales</taxon>
        <taxon>Caryophanaceae</taxon>
        <taxon>Paenisporosarcina</taxon>
    </lineage>
</organism>
<dbReference type="Gene3D" id="3.90.400.10">
    <property type="entry name" value="Oligo-1,6-glucosidase, Domain 2"/>
    <property type="match status" value="1"/>
</dbReference>
<name>A0ABW1L986_9BACL</name>
<dbReference type="InterPro" id="IPR006047">
    <property type="entry name" value="GH13_cat_dom"/>
</dbReference>
<evidence type="ECO:0000256" key="3">
    <source>
        <dbReference type="ARBA" id="ARBA00023295"/>
    </source>
</evidence>
<proteinExistence type="inferred from homology"/>
<dbReference type="EMBL" id="JBHSRI010000018">
    <property type="protein sequence ID" value="MFC6039777.1"/>
    <property type="molecule type" value="Genomic_DNA"/>
</dbReference>
<dbReference type="SUPFAM" id="SSF51011">
    <property type="entry name" value="Glycosyl hydrolase domain"/>
    <property type="match status" value="1"/>
</dbReference>
<dbReference type="Pfam" id="PF00128">
    <property type="entry name" value="Alpha-amylase"/>
    <property type="match status" value="1"/>
</dbReference>
<dbReference type="PANTHER" id="PTHR10357:SF210">
    <property type="entry name" value="MALTODEXTRIN GLUCOSIDASE"/>
    <property type="match status" value="1"/>
</dbReference>
<comment type="caution">
    <text evidence="5">The sequence shown here is derived from an EMBL/GenBank/DDBJ whole genome shotgun (WGS) entry which is preliminary data.</text>
</comment>
<dbReference type="CDD" id="cd02857">
    <property type="entry name" value="E_set_CDase_PDE_N"/>
    <property type="match status" value="1"/>
</dbReference>
<dbReference type="InterPro" id="IPR017853">
    <property type="entry name" value="GH"/>
</dbReference>
<dbReference type="Gene3D" id="3.20.20.80">
    <property type="entry name" value="Glycosidases"/>
    <property type="match status" value="1"/>
</dbReference>
<dbReference type="Pfam" id="PF16657">
    <property type="entry name" value="Malt_amylase_C"/>
    <property type="match status" value="1"/>
</dbReference>
<sequence>MERSAVFHRPDQNYSFILDESTLGIRIRTKKDDVERIELIHGDPYIWKDDKWVFEKIDMTLNATDALFDYWETTITPPHRRIRYGFELHAKGETLLYTEKGFYEEVLYDCQYYFCFPYLHASELFNAPDWVKDTRWYQIFPERFANANSSINPNNTIPWGAAEPAQNNFFGGDFEGVIEHLDYLVDLGINGIYFTPIFKSPSNHKYDTIDYFEIDPQFGTKEDLKRLVKECHDRGIKIMLDAVFNHSGYYFAPFQDVLEKGQDSEYANWFYPHSFPLHGGEQPNYETFAFVASMPKLNTQNPQVKKYLLDVSAYWINEFDIDGWRLDVANEVDHQFWREFRTVVREQKPDIYILGEVWHDSMPWLLGDQFDAVMNYPFTTNVLHLLASQTITAKEFMNDMTTVIQSYPKNVMDVTFNLVGSHDTPRILTECQEDVSRVKLIYTLLYTFMGSPCMYYGDEIGMTGGKDPGCRKCMEWNPERQDSDLLDHVKKLMSLRQSEKLLANEGHFQFLNQEQSEIVAYRKYHHDQNVLVIINPTNVEQTFRIPHVLKGNVIKNLWTHEEFDSNEDTTLVHLKPLEFQILAYQLGTVVDSK</sequence>
<evidence type="ECO:0000256" key="1">
    <source>
        <dbReference type="ARBA" id="ARBA00008061"/>
    </source>
</evidence>
<keyword evidence="3" id="KW-0326">Glycosidase</keyword>
<dbReference type="CDD" id="cd11338">
    <property type="entry name" value="AmyAc_CMD"/>
    <property type="match status" value="1"/>
</dbReference>
<dbReference type="InterPro" id="IPR013783">
    <property type="entry name" value="Ig-like_fold"/>
</dbReference>
<evidence type="ECO:0000313" key="6">
    <source>
        <dbReference type="Proteomes" id="UP001596170"/>
    </source>
</evidence>
<evidence type="ECO:0000313" key="5">
    <source>
        <dbReference type="EMBL" id="MFC6039777.1"/>
    </source>
</evidence>
<dbReference type="Gene3D" id="2.60.40.1180">
    <property type="entry name" value="Golgi alpha-mannosidase II"/>
    <property type="match status" value="1"/>
</dbReference>